<organism evidence="1 2">
    <name type="scientific">Quillaja saponaria</name>
    <name type="common">Soap bark tree</name>
    <dbReference type="NCBI Taxonomy" id="32244"/>
    <lineage>
        <taxon>Eukaryota</taxon>
        <taxon>Viridiplantae</taxon>
        <taxon>Streptophyta</taxon>
        <taxon>Embryophyta</taxon>
        <taxon>Tracheophyta</taxon>
        <taxon>Spermatophyta</taxon>
        <taxon>Magnoliopsida</taxon>
        <taxon>eudicotyledons</taxon>
        <taxon>Gunneridae</taxon>
        <taxon>Pentapetalae</taxon>
        <taxon>rosids</taxon>
        <taxon>fabids</taxon>
        <taxon>Fabales</taxon>
        <taxon>Quillajaceae</taxon>
        <taxon>Quillaja</taxon>
    </lineage>
</organism>
<sequence>MVQLESAHQAMVGLGGTGLLSFHCQEREVVAALCNQPHAVPSTLRAMRPGALAQAPWFKLLAWNGQARKEPQQT</sequence>
<dbReference type="KEGG" id="qsa:O6P43_001231"/>
<proteinExistence type="predicted"/>
<protein>
    <submittedName>
        <fullName evidence="1">Uncharacterized protein</fullName>
    </submittedName>
</protein>
<evidence type="ECO:0000313" key="1">
    <source>
        <dbReference type="EMBL" id="KAJ7982059.1"/>
    </source>
</evidence>
<keyword evidence="2" id="KW-1185">Reference proteome</keyword>
<dbReference type="EMBL" id="JARAOO010000001">
    <property type="protein sequence ID" value="KAJ7982059.1"/>
    <property type="molecule type" value="Genomic_DNA"/>
</dbReference>
<comment type="caution">
    <text evidence="1">The sequence shown here is derived from an EMBL/GenBank/DDBJ whole genome shotgun (WGS) entry which is preliminary data.</text>
</comment>
<evidence type="ECO:0000313" key="2">
    <source>
        <dbReference type="Proteomes" id="UP001163823"/>
    </source>
</evidence>
<accession>A0AAD7VNQ1</accession>
<dbReference type="Proteomes" id="UP001163823">
    <property type="component" value="Chromosome 1"/>
</dbReference>
<gene>
    <name evidence="1" type="ORF">O6P43_001231</name>
</gene>
<name>A0AAD7VNQ1_QUISA</name>
<reference evidence="1 2" key="1">
    <citation type="journal article" date="2023" name="Science">
        <title>Elucidation of the pathway for biosynthesis of saponin adjuvants from the soapbark tree.</title>
        <authorList>
            <person name="Reed J."/>
            <person name="Orme A."/>
            <person name="El-Demerdash A."/>
            <person name="Owen C."/>
            <person name="Martin L.B.B."/>
            <person name="Misra R.C."/>
            <person name="Kikuchi S."/>
            <person name="Rejzek M."/>
            <person name="Martin A.C."/>
            <person name="Harkess A."/>
            <person name="Leebens-Mack J."/>
            <person name="Louveau T."/>
            <person name="Stephenson M.J."/>
            <person name="Osbourn A."/>
        </authorList>
    </citation>
    <scope>NUCLEOTIDE SEQUENCE [LARGE SCALE GENOMIC DNA]</scope>
    <source>
        <strain evidence="1">S10</strain>
    </source>
</reference>
<dbReference type="AlphaFoldDB" id="A0AAD7VNQ1"/>